<organism evidence="3 4">
    <name type="scientific">Leucosporidium creatinivorum</name>
    <dbReference type="NCBI Taxonomy" id="106004"/>
    <lineage>
        <taxon>Eukaryota</taxon>
        <taxon>Fungi</taxon>
        <taxon>Dikarya</taxon>
        <taxon>Basidiomycota</taxon>
        <taxon>Pucciniomycotina</taxon>
        <taxon>Microbotryomycetes</taxon>
        <taxon>Leucosporidiales</taxon>
        <taxon>Leucosporidium</taxon>
    </lineage>
</organism>
<name>A0A1Y2DIG1_9BASI</name>
<dbReference type="GO" id="GO:0003743">
    <property type="term" value="F:translation initiation factor activity"/>
    <property type="evidence" value="ECO:0007669"/>
    <property type="project" value="UniProtKB-KW"/>
</dbReference>
<dbReference type="STRING" id="106004.A0A1Y2DIG1"/>
<keyword evidence="2" id="KW-0648">Protein biosynthesis</keyword>
<evidence type="ECO:0000313" key="3">
    <source>
        <dbReference type="EMBL" id="ORY59029.1"/>
    </source>
</evidence>
<protein>
    <recommendedName>
        <fullName evidence="5">Eukaryotic translation initiation factor 6</fullName>
    </recommendedName>
</protein>
<dbReference type="InterPro" id="IPR002769">
    <property type="entry name" value="eIF6"/>
</dbReference>
<evidence type="ECO:0008006" key="5">
    <source>
        <dbReference type="Google" id="ProtNLM"/>
    </source>
</evidence>
<sequence>MSIQVQDELSSLWQVPLVTGTVKRGSDVLGVGLIVNDWAAFTGLNTTATEISVLEAAFKLGGQNTSKMRE</sequence>
<comment type="caution">
    <text evidence="3">The sequence shown here is derived from an EMBL/GenBank/DDBJ whole genome shotgun (WGS) entry which is preliminary data.</text>
</comment>
<dbReference type="EMBL" id="MCGR01000077">
    <property type="protein sequence ID" value="ORY59029.1"/>
    <property type="molecule type" value="Genomic_DNA"/>
</dbReference>
<gene>
    <name evidence="3" type="ORF">BCR35DRAFT_335127</name>
</gene>
<evidence type="ECO:0000256" key="2">
    <source>
        <dbReference type="ARBA" id="ARBA00022917"/>
    </source>
</evidence>
<dbReference type="OrthoDB" id="4155914at2759"/>
<dbReference type="Gene3D" id="3.75.10.10">
    <property type="entry name" value="L-arginine/glycine Amidinotransferase, Chain A"/>
    <property type="match status" value="1"/>
</dbReference>
<dbReference type="Pfam" id="PF01912">
    <property type="entry name" value="eIF-6"/>
    <property type="match status" value="1"/>
</dbReference>
<keyword evidence="1" id="KW-0396">Initiation factor</keyword>
<reference evidence="3 4" key="1">
    <citation type="submission" date="2016-07" db="EMBL/GenBank/DDBJ databases">
        <title>Pervasive Adenine N6-methylation of Active Genes in Fungi.</title>
        <authorList>
            <consortium name="DOE Joint Genome Institute"/>
            <person name="Mondo S.J."/>
            <person name="Dannebaum R.O."/>
            <person name="Kuo R.C."/>
            <person name="Labutti K."/>
            <person name="Haridas S."/>
            <person name="Kuo A."/>
            <person name="Salamov A."/>
            <person name="Ahrendt S.R."/>
            <person name="Lipzen A."/>
            <person name="Sullivan W."/>
            <person name="Andreopoulos W.B."/>
            <person name="Clum A."/>
            <person name="Lindquist E."/>
            <person name="Daum C."/>
            <person name="Ramamoorthy G.K."/>
            <person name="Gryganskyi A."/>
            <person name="Culley D."/>
            <person name="Magnuson J.K."/>
            <person name="James T.Y."/>
            <person name="O'Malley M.A."/>
            <person name="Stajich J.E."/>
            <person name="Spatafora J.W."/>
            <person name="Visel A."/>
            <person name="Grigoriev I.V."/>
        </authorList>
    </citation>
    <scope>NUCLEOTIDE SEQUENCE [LARGE SCALE GENOMIC DNA]</scope>
    <source>
        <strain evidence="3 4">62-1032</strain>
    </source>
</reference>
<dbReference type="AlphaFoldDB" id="A0A1Y2DIG1"/>
<dbReference type="GO" id="GO:0043022">
    <property type="term" value="F:ribosome binding"/>
    <property type="evidence" value="ECO:0007669"/>
    <property type="project" value="InterPro"/>
</dbReference>
<dbReference type="InParanoid" id="A0A1Y2DIG1"/>
<evidence type="ECO:0000313" key="4">
    <source>
        <dbReference type="Proteomes" id="UP000193467"/>
    </source>
</evidence>
<dbReference type="SUPFAM" id="SSF55909">
    <property type="entry name" value="Pentein"/>
    <property type="match status" value="1"/>
</dbReference>
<proteinExistence type="predicted"/>
<dbReference type="Proteomes" id="UP000193467">
    <property type="component" value="Unassembled WGS sequence"/>
</dbReference>
<evidence type="ECO:0000256" key="1">
    <source>
        <dbReference type="ARBA" id="ARBA00022540"/>
    </source>
</evidence>
<keyword evidence="4" id="KW-1185">Reference proteome</keyword>
<dbReference type="GO" id="GO:0042256">
    <property type="term" value="P:cytosolic ribosome assembly"/>
    <property type="evidence" value="ECO:0007669"/>
    <property type="project" value="InterPro"/>
</dbReference>
<accession>A0A1Y2DIG1</accession>
<dbReference type="PANTHER" id="PTHR10784">
    <property type="entry name" value="TRANSLATION INITIATION FACTOR 6"/>
    <property type="match status" value="1"/>
</dbReference>